<dbReference type="InterPro" id="IPR008258">
    <property type="entry name" value="Transglycosylase_SLT_dom_1"/>
</dbReference>
<dbReference type="Gene3D" id="3.40.190.10">
    <property type="entry name" value="Periplasmic binding protein-like II"/>
    <property type="match status" value="2"/>
</dbReference>
<comment type="subcellular location">
    <subcellularLocation>
        <location evidence="8">Cell outer membrane</location>
        <topology evidence="8">Peripheral membrane protein</topology>
    </subcellularLocation>
    <text evidence="8">Attached to the inner leaflet of the outer membrane.</text>
</comment>
<gene>
    <name evidence="8" type="primary">mltF</name>
    <name evidence="10" type="ORF">DFR31_1921</name>
</gene>
<dbReference type="SMART" id="SM00062">
    <property type="entry name" value="PBPb"/>
    <property type="match status" value="1"/>
</dbReference>
<keyword evidence="11" id="KW-1185">Reference proteome</keyword>
<dbReference type="GO" id="GO:0009253">
    <property type="term" value="P:peptidoglycan catabolic process"/>
    <property type="evidence" value="ECO:0007669"/>
    <property type="project" value="TreeGrafter"/>
</dbReference>
<dbReference type="InterPro" id="IPR023346">
    <property type="entry name" value="Lysozyme-like_dom_sf"/>
</dbReference>
<feature type="region of interest" description="LT domain" evidence="8">
    <location>
        <begin position="264"/>
        <end position="452"/>
    </location>
</feature>
<comment type="caution">
    <text evidence="10">The sequence shown here is derived from an EMBL/GenBank/DDBJ whole genome shotgun (WGS) entry which is preliminary data.</text>
</comment>
<keyword evidence="4 8" id="KW-0472">Membrane</keyword>
<dbReference type="RefSeq" id="WP_121442444.1">
    <property type="nucleotide sequence ID" value="NZ_RCDA01000002.1"/>
</dbReference>
<feature type="signal peptide" evidence="8">
    <location>
        <begin position="1"/>
        <end position="20"/>
    </location>
</feature>
<dbReference type="GO" id="GO:0071555">
    <property type="term" value="P:cell wall organization"/>
    <property type="evidence" value="ECO:0007669"/>
    <property type="project" value="UniProtKB-KW"/>
</dbReference>
<dbReference type="CDD" id="cd13403">
    <property type="entry name" value="MLTF-like"/>
    <property type="match status" value="1"/>
</dbReference>
<dbReference type="Pfam" id="PF00497">
    <property type="entry name" value="SBP_bac_3"/>
    <property type="match status" value="1"/>
</dbReference>
<dbReference type="InterPro" id="IPR001638">
    <property type="entry name" value="Solute-binding_3/MltF_N"/>
</dbReference>
<comment type="similarity">
    <text evidence="8">In the C-terminal section; belongs to the transglycosylase Slt family.</text>
</comment>
<dbReference type="EMBL" id="RCDA01000002">
    <property type="protein sequence ID" value="RLK48809.1"/>
    <property type="molecule type" value="Genomic_DNA"/>
</dbReference>
<evidence type="ECO:0000256" key="1">
    <source>
        <dbReference type="ARBA" id="ARBA00007734"/>
    </source>
</evidence>
<evidence type="ECO:0000313" key="11">
    <source>
        <dbReference type="Proteomes" id="UP000275461"/>
    </source>
</evidence>
<dbReference type="SUPFAM" id="SSF53955">
    <property type="entry name" value="Lysozyme-like"/>
    <property type="match status" value="1"/>
</dbReference>
<dbReference type="PROSITE" id="PS51257">
    <property type="entry name" value="PROKAR_LIPOPROTEIN"/>
    <property type="match status" value="1"/>
</dbReference>
<evidence type="ECO:0000259" key="9">
    <source>
        <dbReference type="SMART" id="SM00062"/>
    </source>
</evidence>
<dbReference type="InterPro" id="IPR023703">
    <property type="entry name" value="MltF"/>
</dbReference>
<dbReference type="OrthoDB" id="9815002at2"/>
<dbReference type="Pfam" id="PF01464">
    <property type="entry name" value="SLT"/>
    <property type="match status" value="1"/>
</dbReference>
<dbReference type="EC" id="4.2.2.n1" evidence="8"/>
<dbReference type="Gene3D" id="1.10.530.10">
    <property type="match status" value="1"/>
</dbReference>
<feature type="active site" evidence="8">
    <location>
        <position position="310"/>
    </location>
</feature>
<evidence type="ECO:0000256" key="8">
    <source>
        <dbReference type="HAMAP-Rule" id="MF_02016"/>
    </source>
</evidence>
<feature type="chain" id="PRO_5019874787" description="Membrane-bound lytic murein transglycosylase F" evidence="8">
    <location>
        <begin position="21"/>
        <end position="452"/>
    </location>
</feature>
<evidence type="ECO:0000256" key="4">
    <source>
        <dbReference type="ARBA" id="ARBA00023136"/>
    </source>
</evidence>
<evidence type="ECO:0000313" key="10">
    <source>
        <dbReference type="EMBL" id="RLK48809.1"/>
    </source>
</evidence>
<comment type="domain">
    <text evidence="8">The N-terminal domain does not have lytic activity and probably modulates enzymatic activity. The C-terminal domain is the catalytic active domain.</text>
</comment>
<dbReference type="CDD" id="cd01009">
    <property type="entry name" value="PBP2_YfhD_N"/>
    <property type="match status" value="1"/>
</dbReference>
<comment type="catalytic activity">
    <reaction evidence="8">
        <text>Exolytic cleavage of the (1-&gt;4)-beta-glycosidic linkage between N-acetylmuramic acid (MurNAc) and N-acetylglucosamine (GlcNAc) residues in peptidoglycan, from either the reducing or the non-reducing ends of the peptidoglycan chains, with concomitant formation of a 1,6-anhydrobond in the MurNAc residue.</text>
        <dbReference type="EC" id="4.2.2.n1"/>
    </reaction>
</comment>
<evidence type="ECO:0000256" key="7">
    <source>
        <dbReference type="ARBA" id="ARBA00023316"/>
    </source>
</evidence>
<feature type="domain" description="Solute-binding protein family 3/N-terminal" evidence="9">
    <location>
        <begin position="39"/>
        <end position="263"/>
    </location>
</feature>
<comment type="similarity">
    <text evidence="2">Belongs to the bacterial solute-binding protein 3 family.</text>
</comment>
<dbReference type="GO" id="GO:0008933">
    <property type="term" value="F:peptidoglycan lytic transglycosylase activity"/>
    <property type="evidence" value="ECO:0007669"/>
    <property type="project" value="UniProtKB-UniRule"/>
</dbReference>
<dbReference type="NCBIfam" id="NF008112">
    <property type="entry name" value="PRK10859.1"/>
    <property type="match status" value="1"/>
</dbReference>
<dbReference type="InterPro" id="IPR000189">
    <property type="entry name" value="Transglyc_AS"/>
</dbReference>
<keyword evidence="6 8" id="KW-0456">Lyase</keyword>
<sequence precursor="true">MRRLLAFAPILLAALLSACGQGPDDEPREPLADPQETGELRVVTRNSATAYYVDRHERRVGPEHDLVEAFAEAQGWSVDWVDLHTTAEVLAYLEEGRAHLAAAGLTHLDSRNDRFERGPAHTEVTQQVVCHRDMSNRPKSMTDLADVGLKVTAHSSYAEALEELAEQHTDLAFEEDERGSEELLRAVAEGRLDCTVADSTIVRLNRRYLPALEVMMDLTEGQNLGWYIAEGFDDLAKAAFAWMNSREGDEAIAAMEQRYYAYVSEFDFVDMRALSRRIEDTLPEYKAYFEQAEEETGMPADLLAALSYQESHWNPEARSPTGVRGMMMLTQSTAESLGVNNRLDPQQSIMGGARYLADRYERLPEQIPEPDRLFLALASYNVGRGHLLDARQLARDLDRDPDDWQEMSEVLPLLADERYYPNLRYGYARGYEPVHFVQRIRNYRDVIRHAFD</sequence>
<name>A0A498C104_9GAMM</name>
<dbReference type="HAMAP" id="MF_02016">
    <property type="entry name" value="MltF"/>
    <property type="match status" value="1"/>
</dbReference>
<keyword evidence="7 8" id="KW-0961">Cell wall biogenesis/degradation</keyword>
<proteinExistence type="inferred from homology"/>
<reference evidence="10 11" key="1">
    <citation type="submission" date="2018-10" db="EMBL/GenBank/DDBJ databases">
        <title>Genomic Encyclopedia of Type Strains, Phase IV (KMG-IV): sequencing the most valuable type-strain genomes for metagenomic binning, comparative biology and taxonomic classification.</title>
        <authorList>
            <person name="Goeker M."/>
        </authorList>
    </citation>
    <scope>NUCLEOTIDE SEQUENCE [LARGE SCALE GENOMIC DNA]</scope>
    <source>
        <strain evidence="10 11">DSM 12769</strain>
    </source>
</reference>
<dbReference type="GO" id="GO:0016998">
    <property type="term" value="P:cell wall macromolecule catabolic process"/>
    <property type="evidence" value="ECO:0007669"/>
    <property type="project" value="UniProtKB-UniRule"/>
</dbReference>
<keyword evidence="5 8" id="KW-0998">Cell outer membrane</keyword>
<comment type="function">
    <text evidence="8">Murein-degrading enzyme that degrades murein glycan strands and insoluble, high-molecular weight murein sacculi, with the concomitant formation of a 1,6-anhydromuramoyl product. Lytic transglycosylases (LTs) play an integral role in the metabolism of the peptidoglycan (PG) sacculus. Their lytic action creates space within the PG sacculus to allow for its expansion as well as for the insertion of various structures such as secretion systems and flagella.</text>
</comment>
<comment type="similarity">
    <text evidence="8">In the N-terminal section; belongs to the bacterial solute-binding protein 3 family.</text>
</comment>
<dbReference type="PROSITE" id="PS00922">
    <property type="entry name" value="TRANSGLYCOSYLASE"/>
    <property type="match status" value="1"/>
</dbReference>
<evidence type="ECO:0000256" key="2">
    <source>
        <dbReference type="ARBA" id="ARBA00010333"/>
    </source>
</evidence>
<dbReference type="SUPFAM" id="SSF53850">
    <property type="entry name" value="Periplasmic binding protein-like II"/>
    <property type="match status" value="1"/>
</dbReference>
<keyword evidence="3 8" id="KW-0732">Signal</keyword>
<dbReference type="GO" id="GO:0009279">
    <property type="term" value="C:cell outer membrane"/>
    <property type="evidence" value="ECO:0007669"/>
    <property type="project" value="UniProtKB-SubCell"/>
</dbReference>
<comment type="caution">
    <text evidence="8">Lacks conserved residue(s) required for the propagation of feature annotation.</text>
</comment>
<organism evidence="10 11">
    <name type="scientific">Alkalispirillum mobile</name>
    <dbReference type="NCBI Taxonomy" id="85925"/>
    <lineage>
        <taxon>Bacteria</taxon>
        <taxon>Pseudomonadati</taxon>
        <taxon>Pseudomonadota</taxon>
        <taxon>Gammaproteobacteria</taxon>
        <taxon>Chromatiales</taxon>
        <taxon>Ectothiorhodospiraceae</taxon>
        <taxon>Alkalispirillum</taxon>
    </lineage>
</organism>
<protein>
    <recommendedName>
        <fullName evidence="8">Membrane-bound lytic murein transglycosylase F</fullName>
        <ecNumber evidence="8">4.2.2.n1</ecNumber>
    </recommendedName>
    <alternativeName>
        <fullName evidence="8">Murein lyase F</fullName>
    </alternativeName>
</protein>
<dbReference type="PANTHER" id="PTHR35936:SF32">
    <property type="entry name" value="MEMBRANE-BOUND LYTIC MUREIN TRANSGLYCOSYLASE F"/>
    <property type="match status" value="1"/>
</dbReference>
<evidence type="ECO:0000256" key="5">
    <source>
        <dbReference type="ARBA" id="ARBA00023237"/>
    </source>
</evidence>
<accession>A0A498C104</accession>
<dbReference type="Proteomes" id="UP000275461">
    <property type="component" value="Unassembled WGS sequence"/>
</dbReference>
<evidence type="ECO:0000256" key="6">
    <source>
        <dbReference type="ARBA" id="ARBA00023239"/>
    </source>
</evidence>
<comment type="similarity">
    <text evidence="1">Belongs to the transglycosylase Slt family.</text>
</comment>
<dbReference type="AlphaFoldDB" id="A0A498C104"/>
<evidence type="ECO:0000256" key="3">
    <source>
        <dbReference type="ARBA" id="ARBA00022729"/>
    </source>
</evidence>
<dbReference type="PANTHER" id="PTHR35936">
    <property type="entry name" value="MEMBRANE-BOUND LYTIC MUREIN TRANSGLYCOSYLASE F"/>
    <property type="match status" value="1"/>
</dbReference>